<gene>
    <name evidence="2" type="ORF">R8Z58_16305</name>
</gene>
<dbReference type="InterPro" id="IPR029058">
    <property type="entry name" value="AB_hydrolase_fold"/>
</dbReference>
<protein>
    <submittedName>
        <fullName evidence="2">Alpha/beta hydrolase</fullName>
    </submittedName>
</protein>
<dbReference type="EMBL" id="JAWQEV010000006">
    <property type="protein sequence ID" value="MDW4574343.1"/>
    <property type="molecule type" value="Genomic_DNA"/>
</dbReference>
<dbReference type="Pfam" id="PF12697">
    <property type="entry name" value="Abhydrolase_6"/>
    <property type="match status" value="1"/>
</dbReference>
<dbReference type="InterPro" id="IPR050228">
    <property type="entry name" value="Carboxylesterase_BioH"/>
</dbReference>
<dbReference type="PANTHER" id="PTHR43194:SF2">
    <property type="entry name" value="PEROXISOMAL MEMBRANE PROTEIN LPX1"/>
    <property type="match status" value="1"/>
</dbReference>
<dbReference type="GO" id="GO:0016787">
    <property type="term" value="F:hydrolase activity"/>
    <property type="evidence" value="ECO:0007669"/>
    <property type="project" value="UniProtKB-KW"/>
</dbReference>
<reference evidence="2 3" key="1">
    <citation type="submission" date="2023-11" db="EMBL/GenBank/DDBJ databases">
        <title>Draft genome sequence of Microbacterium arthrosphaerae JCM 30492.</title>
        <authorList>
            <person name="Zhang G."/>
            <person name="Ding Y."/>
        </authorList>
    </citation>
    <scope>NUCLEOTIDE SEQUENCE [LARGE SCALE GENOMIC DNA]</scope>
    <source>
        <strain evidence="2 3">JCM 30492</strain>
    </source>
</reference>
<evidence type="ECO:0000259" key="1">
    <source>
        <dbReference type="Pfam" id="PF12697"/>
    </source>
</evidence>
<dbReference type="Gene3D" id="3.40.50.1820">
    <property type="entry name" value="alpha/beta hydrolase"/>
    <property type="match status" value="1"/>
</dbReference>
<sequence>MDLALATAGASVRLAAAVSPRWGAAVAMPLFAYVARPRPVHADDEPTMSRARRRTVRIPGVDRRGVDVETYEWGAGSRTVVLAHGWSGRASQFAVLVRELVASGFRVVAFDAPAHGSSAGRRTYLVDWLDVFAALQERHGAFEGMVGHSFGGLATLVGVAGGTVSERVVTIAAPADADLLLSQFQAMLRYSDGVSARMRERFVERYFPGESDPFAWLSSVRRPLPAGVPLLVAHDDGDRVVPFAEAGRIVAANHGARMLPTTGLGHNRILASDVVLDAVLAHLEAPVRTPAPVARLDGPGVVTTAA</sequence>
<keyword evidence="3" id="KW-1185">Reference proteome</keyword>
<organism evidence="2 3">
    <name type="scientific">Microbacterium arthrosphaerae</name>
    <dbReference type="NCBI Taxonomy" id="792652"/>
    <lineage>
        <taxon>Bacteria</taxon>
        <taxon>Bacillati</taxon>
        <taxon>Actinomycetota</taxon>
        <taxon>Actinomycetes</taxon>
        <taxon>Micrococcales</taxon>
        <taxon>Microbacteriaceae</taxon>
        <taxon>Microbacterium</taxon>
    </lineage>
</organism>
<accession>A0ABU4H4S0</accession>
<dbReference type="InterPro" id="IPR000073">
    <property type="entry name" value="AB_hydrolase_1"/>
</dbReference>
<dbReference type="RefSeq" id="WP_318354837.1">
    <property type="nucleotide sequence ID" value="NZ_JAWQEV010000006.1"/>
</dbReference>
<evidence type="ECO:0000313" key="3">
    <source>
        <dbReference type="Proteomes" id="UP001283109"/>
    </source>
</evidence>
<comment type="caution">
    <text evidence="2">The sequence shown here is derived from an EMBL/GenBank/DDBJ whole genome shotgun (WGS) entry which is preliminary data.</text>
</comment>
<keyword evidence="2" id="KW-0378">Hydrolase</keyword>
<dbReference type="Proteomes" id="UP001283109">
    <property type="component" value="Unassembled WGS sequence"/>
</dbReference>
<evidence type="ECO:0000313" key="2">
    <source>
        <dbReference type="EMBL" id="MDW4574343.1"/>
    </source>
</evidence>
<feature type="domain" description="AB hydrolase-1" evidence="1">
    <location>
        <begin position="80"/>
        <end position="273"/>
    </location>
</feature>
<name>A0ABU4H4S0_9MICO</name>
<dbReference type="PANTHER" id="PTHR43194">
    <property type="entry name" value="HYDROLASE ALPHA/BETA FOLD FAMILY"/>
    <property type="match status" value="1"/>
</dbReference>
<proteinExistence type="predicted"/>
<dbReference type="SUPFAM" id="SSF53474">
    <property type="entry name" value="alpha/beta-Hydrolases"/>
    <property type="match status" value="1"/>
</dbReference>